<dbReference type="SMART" id="SM00028">
    <property type="entry name" value="TPR"/>
    <property type="match status" value="3"/>
</dbReference>
<gene>
    <name evidence="6" type="ORF">HZH68_010833</name>
</gene>
<dbReference type="PROSITE" id="PS50005">
    <property type="entry name" value="TPR"/>
    <property type="match status" value="2"/>
</dbReference>
<protein>
    <recommendedName>
        <fullName evidence="5">Hsp70-interacting protein N-terminal domain-containing protein</fullName>
    </recommendedName>
</protein>
<dbReference type="CDD" id="cd14438">
    <property type="entry name" value="Hip_N"/>
    <property type="match status" value="1"/>
</dbReference>
<evidence type="ECO:0000259" key="5">
    <source>
        <dbReference type="Pfam" id="PF18253"/>
    </source>
</evidence>
<dbReference type="SUPFAM" id="SSF48452">
    <property type="entry name" value="TPR-like"/>
    <property type="match status" value="1"/>
</dbReference>
<accession>A0A834JSV4</accession>
<reference evidence="6" key="1">
    <citation type="journal article" date="2020" name="G3 (Bethesda)">
        <title>High-Quality Assemblies for Three Invasive Social Wasps from the &lt;i&gt;Vespula&lt;/i&gt; Genus.</title>
        <authorList>
            <person name="Harrop T.W.R."/>
            <person name="Guhlin J."/>
            <person name="McLaughlin G.M."/>
            <person name="Permina E."/>
            <person name="Stockwell P."/>
            <person name="Gilligan J."/>
            <person name="Le Lec M.F."/>
            <person name="Gruber M.A.M."/>
            <person name="Quinn O."/>
            <person name="Lovegrove M."/>
            <person name="Duncan E.J."/>
            <person name="Remnant E.J."/>
            <person name="Van Eeckhoven J."/>
            <person name="Graham B."/>
            <person name="Knapp R.A."/>
            <person name="Langford K.W."/>
            <person name="Kronenberg Z."/>
            <person name="Press M.O."/>
            <person name="Eacker S.M."/>
            <person name="Wilson-Rankin E.E."/>
            <person name="Purcell J."/>
            <person name="Lester P.J."/>
            <person name="Dearden P.K."/>
        </authorList>
    </citation>
    <scope>NUCLEOTIDE SEQUENCE</scope>
    <source>
        <strain evidence="6">Linc-1</strain>
    </source>
</reference>
<dbReference type="Gene3D" id="6.10.250.3420">
    <property type="match status" value="1"/>
</dbReference>
<keyword evidence="3 4" id="KW-0802">TPR repeat</keyword>
<keyword evidence="7" id="KW-1185">Reference proteome</keyword>
<evidence type="ECO:0000313" key="7">
    <source>
        <dbReference type="Proteomes" id="UP000617340"/>
    </source>
</evidence>
<evidence type="ECO:0000256" key="4">
    <source>
        <dbReference type="PROSITE-ProRule" id="PRU00339"/>
    </source>
</evidence>
<dbReference type="FunFam" id="1.25.40.10:FF:000112">
    <property type="entry name" value="FAM10 family protein"/>
    <property type="match status" value="1"/>
</dbReference>
<evidence type="ECO:0000256" key="3">
    <source>
        <dbReference type="ARBA" id="ARBA00022803"/>
    </source>
</evidence>
<organism evidence="6 7">
    <name type="scientific">Vespula germanica</name>
    <name type="common">German yellow jacket</name>
    <name type="synonym">Paravespula germanica</name>
    <dbReference type="NCBI Taxonomy" id="30212"/>
    <lineage>
        <taxon>Eukaryota</taxon>
        <taxon>Metazoa</taxon>
        <taxon>Ecdysozoa</taxon>
        <taxon>Arthropoda</taxon>
        <taxon>Hexapoda</taxon>
        <taxon>Insecta</taxon>
        <taxon>Pterygota</taxon>
        <taxon>Neoptera</taxon>
        <taxon>Endopterygota</taxon>
        <taxon>Hymenoptera</taxon>
        <taxon>Apocrita</taxon>
        <taxon>Aculeata</taxon>
        <taxon>Vespoidea</taxon>
        <taxon>Vespidae</taxon>
        <taxon>Vespinae</taxon>
        <taxon>Vespula</taxon>
    </lineage>
</organism>
<dbReference type="InterPro" id="IPR011990">
    <property type="entry name" value="TPR-like_helical_dom_sf"/>
</dbReference>
<dbReference type="AlphaFoldDB" id="A0A834JSV4"/>
<dbReference type="Gene3D" id="1.25.40.10">
    <property type="entry name" value="Tetratricopeptide repeat domain"/>
    <property type="match status" value="1"/>
</dbReference>
<dbReference type="PANTHER" id="PTHR45883">
    <property type="entry name" value="HSC70-INTERACTING PROTEIN"/>
    <property type="match status" value="1"/>
</dbReference>
<evidence type="ECO:0000256" key="2">
    <source>
        <dbReference type="ARBA" id="ARBA00022737"/>
    </source>
</evidence>
<dbReference type="PANTHER" id="PTHR45883:SF2">
    <property type="entry name" value="HSC70-INTERACTING PROTEIN"/>
    <property type="match status" value="1"/>
</dbReference>
<feature type="repeat" description="TPR" evidence="4">
    <location>
        <begin position="143"/>
        <end position="176"/>
    </location>
</feature>
<dbReference type="Pfam" id="PF18253">
    <property type="entry name" value="HipN"/>
    <property type="match status" value="1"/>
</dbReference>
<evidence type="ECO:0000256" key="1">
    <source>
        <dbReference type="ARBA" id="ARBA00009015"/>
    </source>
</evidence>
<dbReference type="Proteomes" id="UP000617340">
    <property type="component" value="Unassembled WGS sequence"/>
</dbReference>
<feature type="repeat" description="TPR" evidence="4">
    <location>
        <begin position="109"/>
        <end position="142"/>
    </location>
</feature>
<dbReference type="GO" id="GO:0046983">
    <property type="term" value="F:protein dimerization activity"/>
    <property type="evidence" value="ECO:0007669"/>
    <property type="project" value="InterPro"/>
</dbReference>
<comment type="similarity">
    <text evidence="1">Belongs to the FAM10 family.</text>
</comment>
<dbReference type="EMBL" id="JACSDZ010000010">
    <property type="protein sequence ID" value="KAF7394014.1"/>
    <property type="molecule type" value="Genomic_DNA"/>
</dbReference>
<sequence length="265" mass="29562">MSVPNLSLEHLAEVKAFVELCKLDPSILCKPEFAFVKSLIEHFGGKVEVAKSKSETECKIEETETKPQIESEESDLELDMTGVIEPETDAPQEMGNFTLQPTEEEIIESQAKRSEAVSAFAEKDYEKAIQLYTEAIILNPQAALLYAKRGQIYLLLNKPNACIRDCDRALELNPDSAAGHKFRGRAYHLLGKWEEAANDLRLACKFDFDEQADEWLREATPNVILLVSAVVTANSSCNSSGISSSSSSYCYHCHYYCCFSSVIVQ</sequence>
<dbReference type="GO" id="GO:0030544">
    <property type="term" value="F:Hsp70 protein binding"/>
    <property type="evidence" value="ECO:0007669"/>
    <property type="project" value="TreeGrafter"/>
</dbReference>
<comment type="caution">
    <text evidence="6">The sequence shown here is derived from an EMBL/GenBank/DDBJ whole genome shotgun (WGS) entry which is preliminary data.</text>
</comment>
<dbReference type="Pfam" id="PF00515">
    <property type="entry name" value="TPR_1"/>
    <property type="match status" value="1"/>
</dbReference>
<dbReference type="InterPro" id="IPR034649">
    <property type="entry name" value="Hip_N"/>
</dbReference>
<dbReference type="InterPro" id="IPR019734">
    <property type="entry name" value="TPR_rpt"/>
</dbReference>
<evidence type="ECO:0000313" key="6">
    <source>
        <dbReference type="EMBL" id="KAF7394014.1"/>
    </source>
</evidence>
<feature type="domain" description="Hsp70-interacting protein N-terminal" evidence="5">
    <location>
        <begin position="9"/>
        <end position="47"/>
    </location>
</feature>
<name>A0A834JSV4_VESGE</name>
<keyword evidence="2" id="KW-0677">Repeat</keyword>
<proteinExistence type="inferred from homology"/>